<dbReference type="InterPro" id="IPR007730">
    <property type="entry name" value="SPOR-like_dom"/>
</dbReference>
<dbReference type="OrthoDB" id="121544at2"/>
<reference evidence="4 5" key="1">
    <citation type="submission" date="2019-04" db="EMBL/GenBank/DDBJ databases">
        <authorList>
            <person name="Hwang J.C."/>
        </authorList>
    </citation>
    <scope>NUCLEOTIDE SEQUENCE [LARGE SCALE GENOMIC DNA]</scope>
    <source>
        <strain evidence="4 5">IMCC35002</strain>
    </source>
</reference>
<feature type="signal peptide" evidence="1">
    <location>
        <begin position="1"/>
        <end position="20"/>
    </location>
</feature>
<keyword evidence="1" id="KW-0732">Signal</keyword>
<keyword evidence="5" id="KW-1185">Reference proteome</keyword>
<dbReference type="SUPFAM" id="SSF49478">
    <property type="entry name" value="Cna protein B-type domain"/>
    <property type="match status" value="1"/>
</dbReference>
<name>A0A4U1BN32_9GAMM</name>
<comment type="caution">
    <text evidence="4">The sequence shown here is derived from an EMBL/GenBank/DDBJ whole genome shotgun (WGS) entry which is preliminary data.</text>
</comment>
<organism evidence="4 5">
    <name type="scientific">Ferrimonas aestuarii</name>
    <dbReference type="NCBI Taxonomy" id="2569539"/>
    <lineage>
        <taxon>Bacteria</taxon>
        <taxon>Pseudomonadati</taxon>
        <taxon>Pseudomonadota</taxon>
        <taxon>Gammaproteobacteria</taxon>
        <taxon>Alteromonadales</taxon>
        <taxon>Ferrimonadaceae</taxon>
        <taxon>Ferrimonas</taxon>
    </lineage>
</organism>
<dbReference type="Gene3D" id="2.60.40.10">
    <property type="entry name" value="Immunoglobulins"/>
    <property type="match status" value="1"/>
</dbReference>
<accession>A0A4U1BN32</accession>
<evidence type="ECO:0000313" key="4">
    <source>
        <dbReference type="EMBL" id="TKB54757.1"/>
    </source>
</evidence>
<dbReference type="EMBL" id="SWCJ01000007">
    <property type="protein sequence ID" value="TKB54757.1"/>
    <property type="molecule type" value="Genomic_DNA"/>
</dbReference>
<dbReference type="InterPro" id="IPR013783">
    <property type="entry name" value="Ig-like_fold"/>
</dbReference>
<evidence type="ECO:0000259" key="3">
    <source>
        <dbReference type="Pfam" id="PF22904"/>
    </source>
</evidence>
<sequence length="1101" mass="123921">MRRLTVALSVMLSCCLNTVAASEIQLPKQQLKPFELTAQGVQLDDQLPVYQYEKKLLFPLQGLSSKLGIDIQVDPHSLIASGWIKGENANLMLDLNKDQARRGFTQIPILPELVWGRDNVDIYLEAGFIQQLLPIQITANNLKQRISVSSTVPLPAVQQAITLNQVTNEPGESEEISVTPFDPEHPHDYQAMTPPLFYLQGDAAIAGDDFLTQDYNLNLLSTGDLGFHSYEFGYQRTQGEDTQYRLQISKDLGDLDGRLPVSVGGYQLGDVEYYGDDLNHGYLSGQGVVFGNAADINNNRFGRTTIEGNAPEGWSIHLYRNHALVRIDIADGDNRYVFSGIPVLEGSNLFEIRMFGPNGEYMVRRKTVQSGGQRLGQGQWSYSGFYIDQTTDLFNKKSQQEIDQLNIHRSFNGHLEYGLTDQITVGATYSQQSIDEWGRTTNRNYFGGNVVANFLKSTWNMEASTQQDGGTAYTFGWQKRLGTDHSARVMYYNFKDFDSDLSKDLARIGADSNLRAELEGSFNAQHPFQYKIGASYRQGDDSSYLIDSRVSTQLGNMAITHFLAYDSHLTDFDRSTSGLLLIDTPMLDWNLTSALSYESGSGITGFNTVFRWRPWRGINNQSVVYFDDPIDDKSRYGYEHRISMTWDWFTAGLSGQIDSRGDWQVSATSVIALNYEDSRVRGEDYRPQVADIKVNVFIDNNNNGRFDSSDQPLQGLHLLSSPSLPHSASNDIGEIRLSQVKSNQLYTIAPITENLPDNLVLRDGPIEVMPMTGKMVTVDLPLVALTDIKGQVLKDHDDMPLAGIEISLKDLHQQPLANLTTGSRGEYEFSNIKPGYYLLQMRPDQLDDYGQLQEEPLFPIALSGRKLDHQQRDLRIKYVEQASQINVAQGNVEETLPTPKQADKVPELGQGIMRMDSEDYTIQIAAQRKAFNLNKLRENYPHQSLEQVTVIRDDQPMYLLIAGQYPNERSAQYGLRDIPKEFANNLPLVKPVTGLQYQHNVYLKWAKRNSAEPQQIDATDWLGQQPAANFTWQLMAAKQRASALTLAKELNLGDNVHIRHQNGWYQLFWGSFGTRAEAQAALAALNNVPQNPWLRSIASLR</sequence>
<dbReference type="InterPro" id="IPR055074">
    <property type="entry name" value="NOMO1-3_2nd"/>
</dbReference>
<gene>
    <name evidence="4" type="ORF">FCL42_11455</name>
</gene>
<feature type="domain" description="SPOR" evidence="2">
    <location>
        <begin position="1028"/>
        <end position="1093"/>
    </location>
</feature>
<proteinExistence type="predicted"/>
<dbReference type="GO" id="GO:0042834">
    <property type="term" value="F:peptidoglycan binding"/>
    <property type="evidence" value="ECO:0007669"/>
    <property type="project" value="InterPro"/>
</dbReference>
<feature type="chain" id="PRO_5020247795" evidence="1">
    <location>
        <begin position="21"/>
        <end position="1101"/>
    </location>
</feature>
<evidence type="ECO:0000259" key="2">
    <source>
        <dbReference type="Pfam" id="PF05036"/>
    </source>
</evidence>
<evidence type="ECO:0000313" key="5">
    <source>
        <dbReference type="Proteomes" id="UP000305675"/>
    </source>
</evidence>
<dbReference type="Pfam" id="PF05036">
    <property type="entry name" value="SPOR"/>
    <property type="match status" value="1"/>
</dbReference>
<dbReference type="Pfam" id="PF22904">
    <property type="entry name" value="NOMO1-like_2nd"/>
    <property type="match status" value="1"/>
</dbReference>
<dbReference type="Gene3D" id="3.30.70.1070">
    <property type="entry name" value="Sporulation related repeat"/>
    <property type="match status" value="2"/>
</dbReference>
<feature type="domain" description="NOMO second beta-sandwich" evidence="3">
    <location>
        <begin position="788"/>
        <end position="841"/>
    </location>
</feature>
<dbReference type="SUPFAM" id="SSF110997">
    <property type="entry name" value="Sporulation related repeat"/>
    <property type="match status" value="1"/>
</dbReference>
<protein>
    <submittedName>
        <fullName evidence="4">Uncharacterized protein</fullName>
    </submittedName>
</protein>
<evidence type="ECO:0000256" key="1">
    <source>
        <dbReference type="SAM" id="SignalP"/>
    </source>
</evidence>
<dbReference type="InterPro" id="IPR036680">
    <property type="entry name" value="SPOR-like_sf"/>
</dbReference>
<dbReference type="Proteomes" id="UP000305675">
    <property type="component" value="Unassembled WGS sequence"/>
</dbReference>
<dbReference type="AlphaFoldDB" id="A0A4U1BN32"/>